<sequence length="893" mass="92769">MTEAPSAVASGEVEGLVADLVGGRLRGVLLTGAPGAGKSTTLDALGRRLLDHGVDTRRVGADDVGRRPFGVVTDLLGLDPVYPPRPDTPDQIVAALESQSGPGPLALCVDDAHRADPDSLDLLARVADLAPDLPLVTVLARRTAPERPALTALARHPDVRSVTVSGLGPGALDAMVRARCGAPPGARLATLLAGADGNPFRARILLDELDRRRALRVEDATVRLDDAEGGVSDSVEAAVRAHLAMVEPPVREVVQTLAVWGGAADLATLADLLGAGAVAAAGTADLAADAGLVRWLPDGRVTLAHDLYGDVVLADLDAPVRRALHAACAAAQRRRGDATTAIARHDASAHDADAPATVHRAATELEHAPLAAAELLGEVGGELTGDERAADQLAVDRAGALAISGQVAAAERTARDRLARSRDPATHAALRGVLLFCLVSGADVDGALAEIAASRARAPSDEARAALADIERWVRLLAGHDTLEGPAATPAVSRSGLISDAVELLLAGRARDGFDRAERAAAMPPRNGARPWTDSPSAPVWPAFVALYADGPGRARELSVAARRRAQEAGRLWLTPYHHSVSAGIDFVGGAWDDALAEVESGLEAAAATGTAWTSLTTATRLQILVRRGELADAETTLDRWRARGLPEQFGLPQVTQAQALLLEAREQTADAAALARRGWEQAIGRGRVIWPLIAGPDTLRIARTAGDDDLAALVVRDTAAVPLEQAVAVAPAARLVAAVGAHDADGASRAALDFRATGHLPGEVSAWEEAACLAAAGGDGANARVAGARATALAASLGATTTERRVSARLRHLGVRLGVRGTRRRPTTGWESLTATELQVAELVGRGLTSPQVAARLYISPRTVQTHITHILRKLGLRSRVELAAHLSRRPT</sequence>
<accession>A0ABP9BXV3</accession>
<organism evidence="4 5">
    <name type="scientific">Actinomycetospora chlora</name>
    <dbReference type="NCBI Taxonomy" id="663608"/>
    <lineage>
        <taxon>Bacteria</taxon>
        <taxon>Bacillati</taxon>
        <taxon>Actinomycetota</taxon>
        <taxon>Actinomycetes</taxon>
        <taxon>Pseudonocardiales</taxon>
        <taxon>Pseudonocardiaceae</taxon>
        <taxon>Actinomycetospora</taxon>
    </lineage>
</organism>
<keyword evidence="5" id="KW-1185">Reference proteome</keyword>
<keyword evidence="2" id="KW-0067">ATP-binding</keyword>
<dbReference type="SMART" id="SM00382">
    <property type="entry name" value="AAA"/>
    <property type="match status" value="1"/>
</dbReference>
<name>A0ABP9BXV3_9PSEU</name>
<evidence type="ECO:0000313" key="5">
    <source>
        <dbReference type="Proteomes" id="UP001500928"/>
    </source>
</evidence>
<dbReference type="EMBL" id="BAABHO010000037">
    <property type="protein sequence ID" value="GAA4800521.1"/>
    <property type="molecule type" value="Genomic_DNA"/>
</dbReference>
<dbReference type="CDD" id="cd06170">
    <property type="entry name" value="LuxR_C_like"/>
    <property type="match status" value="1"/>
</dbReference>
<evidence type="ECO:0000256" key="2">
    <source>
        <dbReference type="ARBA" id="ARBA00022840"/>
    </source>
</evidence>
<dbReference type="PROSITE" id="PS50043">
    <property type="entry name" value="HTH_LUXR_2"/>
    <property type="match status" value="1"/>
</dbReference>
<dbReference type="PANTHER" id="PTHR16305">
    <property type="entry name" value="TESTICULAR SOLUBLE ADENYLYL CYCLASE"/>
    <property type="match status" value="1"/>
</dbReference>
<feature type="domain" description="HTH luxR-type" evidence="3">
    <location>
        <begin position="827"/>
        <end position="892"/>
    </location>
</feature>
<dbReference type="PRINTS" id="PR00038">
    <property type="entry name" value="HTHLUXR"/>
</dbReference>
<dbReference type="InterPro" id="IPR003593">
    <property type="entry name" value="AAA+_ATPase"/>
</dbReference>
<evidence type="ECO:0000313" key="4">
    <source>
        <dbReference type="EMBL" id="GAA4800521.1"/>
    </source>
</evidence>
<dbReference type="SMART" id="SM00421">
    <property type="entry name" value="HTH_LUXR"/>
    <property type="match status" value="1"/>
</dbReference>
<evidence type="ECO:0000256" key="1">
    <source>
        <dbReference type="ARBA" id="ARBA00022741"/>
    </source>
</evidence>
<dbReference type="Gene3D" id="1.10.10.10">
    <property type="entry name" value="Winged helix-like DNA-binding domain superfamily/Winged helix DNA-binding domain"/>
    <property type="match status" value="1"/>
</dbReference>
<dbReference type="InterPro" id="IPR016032">
    <property type="entry name" value="Sig_transdc_resp-reg_C-effctor"/>
</dbReference>
<keyword evidence="1" id="KW-0547">Nucleotide-binding</keyword>
<dbReference type="SUPFAM" id="SSF46894">
    <property type="entry name" value="C-terminal effector domain of the bipartite response regulators"/>
    <property type="match status" value="1"/>
</dbReference>
<dbReference type="PANTHER" id="PTHR16305:SF35">
    <property type="entry name" value="TRANSCRIPTIONAL ACTIVATOR DOMAIN"/>
    <property type="match status" value="1"/>
</dbReference>
<proteinExistence type="predicted"/>
<dbReference type="InterPro" id="IPR041664">
    <property type="entry name" value="AAA_16"/>
</dbReference>
<comment type="caution">
    <text evidence="4">The sequence shown here is derived from an EMBL/GenBank/DDBJ whole genome shotgun (WGS) entry which is preliminary data.</text>
</comment>
<dbReference type="Proteomes" id="UP001500928">
    <property type="component" value="Unassembled WGS sequence"/>
</dbReference>
<dbReference type="Pfam" id="PF13191">
    <property type="entry name" value="AAA_16"/>
    <property type="match status" value="1"/>
</dbReference>
<evidence type="ECO:0000259" key="3">
    <source>
        <dbReference type="PROSITE" id="PS50043"/>
    </source>
</evidence>
<reference evidence="5" key="1">
    <citation type="journal article" date="2019" name="Int. J. Syst. Evol. Microbiol.">
        <title>The Global Catalogue of Microorganisms (GCM) 10K type strain sequencing project: providing services to taxonomists for standard genome sequencing and annotation.</title>
        <authorList>
            <consortium name="The Broad Institute Genomics Platform"/>
            <consortium name="The Broad Institute Genome Sequencing Center for Infectious Disease"/>
            <person name="Wu L."/>
            <person name="Ma J."/>
        </authorList>
    </citation>
    <scope>NUCLEOTIDE SEQUENCE [LARGE SCALE GENOMIC DNA]</scope>
    <source>
        <strain evidence="5">JCM 17979</strain>
    </source>
</reference>
<dbReference type="PROSITE" id="PS00622">
    <property type="entry name" value="HTH_LUXR_1"/>
    <property type="match status" value="1"/>
</dbReference>
<gene>
    <name evidence="4" type="ORF">GCM10023200_41740</name>
</gene>
<dbReference type="Pfam" id="PF00196">
    <property type="entry name" value="GerE"/>
    <property type="match status" value="1"/>
</dbReference>
<dbReference type="InterPro" id="IPR000792">
    <property type="entry name" value="Tscrpt_reg_LuxR_C"/>
</dbReference>
<dbReference type="InterPro" id="IPR036388">
    <property type="entry name" value="WH-like_DNA-bd_sf"/>
</dbReference>
<dbReference type="InterPro" id="IPR027417">
    <property type="entry name" value="P-loop_NTPase"/>
</dbReference>
<protein>
    <submittedName>
        <fullName evidence="4">LuxR family transcriptional regulator</fullName>
    </submittedName>
</protein>
<dbReference type="RefSeq" id="WP_345419693.1">
    <property type="nucleotide sequence ID" value="NZ_BAABHO010000037.1"/>
</dbReference>
<dbReference type="SUPFAM" id="SSF52540">
    <property type="entry name" value="P-loop containing nucleoside triphosphate hydrolases"/>
    <property type="match status" value="1"/>
</dbReference>